<keyword evidence="2" id="KW-1185">Reference proteome</keyword>
<dbReference type="OrthoDB" id="10533064at2759"/>
<dbReference type="EMBL" id="QPMT01000015">
    <property type="protein sequence ID" value="KAF4859871.1"/>
    <property type="molecule type" value="Genomic_DNA"/>
</dbReference>
<comment type="caution">
    <text evidence="1">The sequence shown here is derived from an EMBL/GenBank/DDBJ whole genome shotgun (WGS) entry which is preliminary data.</text>
</comment>
<evidence type="ECO:0000313" key="1">
    <source>
        <dbReference type="EMBL" id="KAF4859871.1"/>
    </source>
</evidence>
<gene>
    <name evidence="1" type="ORF">CGCSCA2_v005950</name>
</gene>
<reference evidence="1" key="1">
    <citation type="submission" date="2019-06" db="EMBL/GenBank/DDBJ databases">
        <authorList>
            <person name="Gan P."/>
            <person name="Shirasu K."/>
        </authorList>
    </citation>
    <scope>NUCLEOTIDE SEQUENCE [LARGE SCALE GENOMIC DNA]</scope>
    <source>
        <strain evidence="1">CAD2</strain>
    </source>
</reference>
<dbReference type="AlphaFoldDB" id="A0A9P5K5I3"/>
<proteinExistence type="predicted"/>
<sequence length="255" mass="28105">MYLPCAEHLVRGCALPSLPCLAWPSLHRRGKEHLRPASLRPSSCDPSLPCLALPHLRAYLALLSVHIVLVTTCTYLRQGRVRYRELNITARCACVAPSICATQHLLSSPSLPPSPALSVIFIVPPTEPLLLLDRKEAERQQKASPAGGSVEGNLIHPLTYSKYGNPTVTLTQHVTPISPPNTRYYDPNQPFSAPIFFFFCPVPIYLHLQKKNFCPSHKTEEGSSCLTKLPKSTRDPNNLCPTTPSTIALRIPCSV</sequence>
<evidence type="ECO:0000313" key="2">
    <source>
        <dbReference type="Proteomes" id="UP000711996"/>
    </source>
</evidence>
<organism evidence="1 2">
    <name type="scientific">Colletotrichum siamense</name>
    <name type="common">Anthracnose fungus</name>
    <dbReference type="NCBI Taxonomy" id="690259"/>
    <lineage>
        <taxon>Eukaryota</taxon>
        <taxon>Fungi</taxon>
        <taxon>Dikarya</taxon>
        <taxon>Ascomycota</taxon>
        <taxon>Pezizomycotina</taxon>
        <taxon>Sordariomycetes</taxon>
        <taxon>Hypocreomycetidae</taxon>
        <taxon>Glomerellales</taxon>
        <taxon>Glomerellaceae</taxon>
        <taxon>Colletotrichum</taxon>
        <taxon>Colletotrichum gloeosporioides species complex</taxon>
    </lineage>
</organism>
<protein>
    <submittedName>
        <fullName evidence="1">Uncharacterized protein</fullName>
    </submittedName>
</protein>
<name>A0A9P5K5I3_COLSI</name>
<accession>A0A9P5K5I3</accession>
<dbReference type="Proteomes" id="UP000711996">
    <property type="component" value="Unassembled WGS sequence"/>
</dbReference>